<sequence>MSCASPPRHISPRGFNHLCRVHQTAGCNPHGGGGDGDVADDDDDEDVNVERHGLCDDEAEGQAEESEEGDDEEQQGTPCTRPSSMMQRKAIVASNSMNSAKEHGDFSLIPPHKLEQKFHVLLVTFLWARVLTVAYNALSLNYWYRDVFAGLRVVAAPSDLYRFGMQMWATGMRSQKHHDNQELRPMLSDQLLELPEELKADKTADDQRPNREANSLRAGLEISENDDDAGGVSAHGGHDIDDDDDGEIVSPAPPTPATELRRHGRGAGLLRPDPRAELHRPDREAGFPRPHVGDRMPRPDRGDGLLSPISDWWVFQRSVASQNGFKMLLNGDRRRNQVKAAASSDEVCPLHLKPEISREAQQPASSTVGNRPNAEHMRGDMGLPGTFPQLIKNRINFRRVNMTPVRYVVGCKWRGDVKKPVYILKTCQVLVVADFMLRVFGVVLPVV</sequence>
<feature type="region of interest" description="Disordered" evidence="1">
    <location>
        <begin position="356"/>
        <end position="382"/>
    </location>
</feature>
<dbReference type="EMBL" id="VXIS01000221">
    <property type="protein sequence ID" value="KAA8896228.1"/>
    <property type="molecule type" value="Genomic_DNA"/>
</dbReference>
<gene>
    <name evidence="2" type="ORF">FN846DRAFT_910894</name>
</gene>
<organism evidence="2 3">
    <name type="scientific">Sphaerosporella brunnea</name>
    <dbReference type="NCBI Taxonomy" id="1250544"/>
    <lineage>
        <taxon>Eukaryota</taxon>
        <taxon>Fungi</taxon>
        <taxon>Dikarya</taxon>
        <taxon>Ascomycota</taxon>
        <taxon>Pezizomycotina</taxon>
        <taxon>Pezizomycetes</taxon>
        <taxon>Pezizales</taxon>
        <taxon>Pyronemataceae</taxon>
        <taxon>Sphaerosporella</taxon>
    </lineage>
</organism>
<protein>
    <submittedName>
        <fullName evidence="2">Uncharacterized protein</fullName>
    </submittedName>
</protein>
<keyword evidence="3" id="KW-1185">Reference proteome</keyword>
<reference evidence="2 3" key="1">
    <citation type="submission" date="2019-09" db="EMBL/GenBank/DDBJ databases">
        <title>Draft genome of the ectomycorrhizal ascomycete Sphaerosporella brunnea.</title>
        <authorList>
            <consortium name="DOE Joint Genome Institute"/>
            <person name="Benucci G.M."/>
            <person name="Marozzi G."/>
            <person name="Antonielli L."/>
            <person name="Sanchez S."/>
            <person name="Marco P."/>
            <person name="Wang X."/>
            <person name="Falini L.B."/>
            <person name="Barry K."/>
            <person name="Haridas S."/>
            <person name="Lipzen A."/>
            <person name="Labutti K."/>
            <person name="Grigoriev I.V."/>
            <person name="Murat C."/>
            <person name="Martin F."/>
            <person name="Albertini E."/>
            <person name="Donnini D."/>
            <person name="Bonito G."/>
        </authorList>
    </citation>
    <scope>NUCLEOTIDE SEQUENCE [LARGE SCALE GENOMIC DNA]</scope>
    <source>
        <strain evidence="2 3">Sb_GMNB300</strain>
    </source>
</reference>
<comment type="caution">
    <text evidence="2">The sequence shown here is derived from an EMBL/GenBank/DDBJ whole genome shotgun (WGS) entry which is preliminary data.</text>
</comment>
<feature type="compositionally biased region" description="Basic and acidic residues" evidence="1">
    <location>
        <begin position="272"/>
        <end position="300"/>
    </location>
</feature>
<feature type="compositionally biased region" description="Acidic residues" evidence="1">
    <location>
        <begin position="37"/>
        <end position="47"/>
    </location>
</feature>
<dbReference type="Proteomes" id="UP000326924">
    <property type="component" value="Unassembled WGS sequence"/>
</dbReference>
<accession>A0A5J5ENC3</accession>
<feature type="region of interest" description="Disordered" evidence="1">
    <location>
        <begin position="30"/>
        <end position="85"/>
    </location>
</feature>
<feature type="compositionally biased region" description="Basic and acidic residues" evidence="1">
    <location>
        <begin position="199"/>
        <end position="211"/>
    </location>
</feature>
<evidence type="ECO:0000313" key="3">
    <source>
        <dbReference type="Proteomes" id="UP000326924"/>
    </source>
</evidence>
<dbReference type="AlphaFoldDB" id="A0A5J5ENC3"/>
<evidence type="ECO:0000313" key="2">
    <source>
        <dbReference type="EMBL" id="KAA8896228.1"/>
    </source>
</evidence>
<feature type="compositionally biased region" description="Acidic residues" evidence="1">
    <location>
        <begin position="56"/>
        <end position="74"/>
    </location>
</feature>
<feature type="compositionally biased region" description="Polar residues" evidence="1">
    <location>
        <begin position="359"/>
        <end position="370"/>
    </location>
</feature>
<feature type="region of interest" description="Disordered" evidence="1">
    <location>
        <begin position="199"/>
        <end position="300"/>
    </location>
</feature>
<dbReference type="InParanoid" id="A0A5J5ENC3"/>
<proteinExistence type="predicted"/>
<evidence type="ECO:0000256" key="1">
    <source>
        <dbReference type="SAM" id="MobiDB-lite"/>
    </source>
</evidence>
<name>A0A5J5ENC3_9PEZI</name>